<dbReference type="SUPFAM" id="SSF82171">
    <property type="entry name" value="DPP6 N-terminal domain-like"/>
    <property type="match status" value="1"/>
</dbReference>
<keyword evidence="3 8" id="KW-0418">Kinase</keyword>
<dbReference type="InterPro" id="IPR008271">
    <property type="entry name" value="Ser/Thr_kinase_AS"/>
</dbReference>
<dbReference type="GO" id="GO:0004674">
    <property type="term" value="F:protein serine/threonine kinase activity"/>
    <property type="evidence" value="ECO:0007669"/>
    <property type="project" value="UniProtKB-KW"/>
</dbReference>
<evidence type="ECO:0000256" key="4">
    <source>
        <dbReference type="ARBA" id="ARBA00022840"/>
    </source>
</evidence>
<dbReference type="SUPFAM" id="SSF56112">
    <property type="entry name" value="Protein kinase-like (PK-like)"/>
    <property type="match status" value="1"/>
</dbReference>
<evidence type="ECO:0000313" key="8">
    <source>
        <dbReference type="EMBL" id="MBB3728571.1"/>
    </source>
</evidence>
<keyword evidence="6" id="KW-1133">Transmembrane helix</keyword>
<dbReference type="Gene3D" id="2.130.10.10">
    <property type="entry name" value="YVTN repeat-like/Quinoprotein amine dehydrogenase"/>
    <property type="match status" value="1"/>
</dbReference>
<evidence type="ECO:0000256" key="2">
    <source>
        <dbReference type="ARBA" id="ARBA00022741"/>
    </source>
</evidence>
<dbReference type="InterPro" id="IPR015943">
    <property type="entry name" value="WD40/YVTN_repeat-like_dom_sf"/>
</dbReference>
<evidence type="ECO:0000259" key="7">
    <source>
        <dbReference type="PROSITE" id="PS50011"/>
    </source>
</evidence>
<gene>
    <name evidence="8" type="ORF">FHR33_004431</name>
</gene>
<dbReference type="Gene3D" id="1.10.510.10">
    <property type="entry name" value="Transferase(Phosphotransferase) domain 1"/>
    <property type="match status" value="1"/>
</dbReference>
<dbReference type="InterPro" id="IPR000719">
    <property type="entry name" value="Prot_kinase_dom"/>
</dbReference>
<feature type="region of interest" description="Disordered" evidence="5">
    <location>
        <begin position="331"/>
        <end position="359"/>
    </location>
</feature>
<reference evidence="8 9" key="1">
    <citation type="submission" date="2020-08" db="EMBL/GenBank/DDBJ databases">
        <title>Sequencing the genomes of 1000 actinobacteria strains.</title>
        <authorList>
            <person name="Klenk H.-P."/>
        </authorList>
    </citation>
    <scope>NUCLEOTIDE SEQUENCE [LARGE SCALE GENOMIC DNA]</scope>
    <source>
        <strain evidence="8 9">DSM 44320</strain>
    </source>
</reference>
<evidence type="ECO:0000313" key="9">
    <source>
        <dbReference type="Proteomes" id="UP000579945"/>
    </source>
</evidence>
<dbReference type="PANTHER" id="PTHR43289">
    <property type="entry name" value="MITOGEN-ACTIVATED PROTEIN KINASE KINASE KINASE 20-RELATED"/>
    <property type="match status" value="1"/>
</dbReference>
<dbReference type="Proteomes" id="UP000579945">
    <property type="component" value="Unassembled WGS sequence"/>
</dbReference>
<proteinExistence type="predicted"/>
<keyword evidence="2" id="KW-0547">Nucleotide-binding</keyword>
<name>A0A7W5Y8G1_9ACTN</name>
<keyword evidence="4" id="KW-0067">ATP-binding</keyword>
<dbReference type="InterPro" id="IPR011009">
    <property type="entry name" value="Kinase-like_dom_sf"/>
</dbReference>
<dbReference type="PROSITE" id="PS50011">
    <property type="entry name" value="PROTEIN_KINASE_DOM"/>
    <property type="match status" value="1"/>
</dbReference>
<dbReference type="EMBL" id="JACIBV010000001">
    <property type="protein sequence ID" value="MBB3728571.1"/>
    <property type="molecule type" value="Genomic_DNA"/>
</dbReference>
<keyword evidence="1" id="KW-0808">Transferase</keyword>
<feature type="transmembrane region" description="Helical" evidence="6">
    <location>
        <begin position="297"/>
        <end position="320"/>
    </location>
</feature>
<feature type="compositionally biased region" description="Polar residues" evidence="5">
    <location>
        <begin position="337"/>
        <end position="359"/>
    </location>
</feature>
<dbReference type="AlphaFoldDB" id="A0A7W5Y8G1"/>
<protein>
    <submittedName>
        <fullName evidence="8">Serine/threonine protein kinase</fullName>
    </submittedName>
</protein>
<evidence type="ECO:0000256" key="5">
    <source>
        <dbReference type="SAM" id="MobiDB-lite"/>
    </source>
</evidence>
<sequence length="642" mass="69705">MAPFNPLRSGDPARLGGYSLVGRLGEGGQGVVYLATDPAGAHVAIKWLRPGDAVSTERFLREVEVARRVAAFCTAQVLATGSELDRPYIVSEYIEGPTLQRVVQEQGPRSGPALHRLAIATATALAAIHQAGIVHRDFKPANVIIAPDGPRVIDFGIARALNATSTITSSPVGTPSFMAPEQLLGHQVGPAADMFTWACTIAYAASGRPPFGSDTMPAVINRVLNAPPDVSELDEPLREVVHACLSKDPSLRPTAEQAIMRLLRQQPGHHGAPQGPFHAPEFRSTIHPPPRRKRTGLVVGLSAGAAALLVVVAAVVVPWGRLVDLAADSPTVRTGERTPSPTKSARITPSPTASPSRQRLLGTQATVYERPGDPIRLTSYEVYDKKAKEWVNYARKGLTGSFSRYEDNWETLLSPDGRLLAERGKDYTSDKYDAIFITDRRTGRKTTVKTVKEPLISSIRAWSNDGSKILLNIERSKGDEWLYPGFAIVDVATGKLAMADVPGTTENSFGWDGRGEGVVNQYGSDLRFFDASGRRLRDVRDIGDLPAGTLDIFSPSGASFATECPDGELCVWDSRTGERLRMISTSCDKLLGWYDETHLYCWELDNAAKDRIEVIDFTGKEIRTLVDIPDGVGYSPTFTRTP</sequence>
<dbReference type="CDD" id="cd14014">
    <property type="entry name" value="STKc_PknB_like"/>
    <property type="match status" value="1"/>
</dbReference>
<evidence type="ECO:0000256" key="6">
    <source>
        <dbReference type="SAM" id="Phobius"/>
    </source>
</evidence>
<keyword evidence="6" id="KW-0472">Membrane</keyword>
<keyword evidence="8" id="KW-0723">Serine/threonine-protein kinase</keyword>
<keyword evidence="9" id="KW-1185">Reference proteome</keyword>
<dbReference type="Pfam" id="PF00069">
    <property type="entry name" value="Pkinase"/>
    <property type="match status" value="1"/>
</dbReference>
<evidence type="ECO:0000256" key="3">
    <source>
        <dbReference type="ARBA" id="ARBA00022777"/>
    </source>
</evidence>
<dbReference type="PROSITE" id="PS00108">
    <property type="entry name" value="PROTEIN_KINASE_ST"/>
    <property type="match status" value="1"/>
</dbReference>
<feature type="domain" description="Protein kinase" evidence="7">
    <location>
        <begin position="18"/>
        <end position="263"/>
    </location>
</feature>
<evidence type="ECO:0000256" key="1">
    <source>
        <dbReference type="ARBA" id="ARBA00022679"/>
    </source>
</evidence>
<dbReference type="GeneID" id="95390803"/>
<comment type="caution">
    <text evidence="8">The sequence shown here is derived from an EMBL/GenBank/DDBJ whole genome shotgun (WGS) entry which is preliminary data.</text>
</comment>
<feature type="region of interest" description="Disordered" evidence="5">
    <location>
        <begin position="267"/>
        <end position="291"/>
    </location>
</feature>
<dbReference type="RefSeq" id="WP_183650716.1">
    <property type="nucleotide sequence ID" value="NZ_BAAAXX010000048.1"/>
</dbReference>
<accession>A0A7W5Y8G1</accession>
<organism evidence="8 9">
    <name type="scientific">Nonomuraea dietziae</name>
    <dbReference type="NCBI Taxonomy" id="65515"/>
    <lineage>
        <taxon>Bacteria</taxon>
        <taxon>Bacillati</taxon>
        <taxon>Actinomycetota</taxon>
        <taxon>Actinomycetes</taxon>
        <taxon>Streptosporangiales</taxon>
        <taxon>Streptosporangiaceae</taxon>
        <taxon>Nonomuraea</taxon>
    </lineage>
</organism>
<dbReference type="Gene3D" id="3.30.200.20">
    <property type="entry name" value="Phosphorylase Kinase, domain 1"/>
    <property type="match status" value="1"/>
</dbReference>
<dbReference type="GO" id="GO:0005524">
    <property type="term" value="F:ATP binding"/>
    <property type="evidence" value="ECO:0007669"/>
    <property type="project" value="UniProtKB-KW"/>
</dbReference>
<keyword evidence="6" id="KW-0812">Transmembrane</keyword>
<dbReference type="PANTHER" id="PTHR43289:SF34">
    <property type="entry name" value="SERINE_THREONINE-PROTEIN KINASE YBDM-RELATED"/>
    <property type="match status" value="1"/>
</dbReference>